<dbReference type="EMBL" id="VBPB01000027">
    <property type="protein sequence ID" value="TMQ73962.1"/>
    <property type="molecule type" value="Genomic_DNA"/>
</dbReference>
<name>A0A538UDH2_UNCEI</name>
<dbReference type="AlphaFoldDB" id="A0A538UDH2"/>
<dbReference type="Proteomes" id="UP000319771">
    <property type="component" value="Unassembled WGS sequence"/>
</dbReference>
<reference evidence="1 2" key="1">
    <citation type="journal article" date="2019" name="Nat. Microbiol.">
        <title>Mediterranean grassland soil C-N compound turnover is dependent on rainfall and depth, and is mediated by genomically divergent microorganisms.</title>
        <authorList>
            <person name="Diamond S."/>
            <person name="Andeer P.F."/>
            <person name="Li Z."/>
            <person name="Crits-Christoph A."/>
            <person name="Burstein D."/>
            <person name="Anantharaman K."/>
            <person name="Lane K.R."/>
            <person name="Thomas B.C."/>
            <person name="Pan C."/>
            <person name="Northen T.R."/>
            <person name="Banfield J.F."/>
        </authorList>
    </citation>
    <scope>NUCLEOTIDE SEQUENCE [LARGE SCALE GENOMIC DNA]</scope>
    <source>
        <strain evidence="1">WS_11</strain>
    </source>
</reference>
<protein>
    <submittedName>
        <fullName evidence="1">DUF3108 domain-containing protein</fullName>
    </submittedName>
</protein>
<dbReference type="InterPro" id="IPR021457">
    <property type="entry name" value="DUF3108"/>
</dbReference>
<evidence type="ECO:0000313" key="1">
    <source>
        <dbReference type="EMBL" id="TMQ73962.1"/>
    </source>
</evidence>
<comment type="caution">
    <text evidence="1">The sequence shown here is derived from an EMBL/GenBank/DDBJ whole genome shotgun (WGS) entry which is preliminary data.</text>
</comment>
<dbReference type="Pfam" id="PF11306">
    <property type="entry name" value="DUF3108"/>
    <property type="match status" value="1"/>
</dbReference>
<evidence type="ECO:0000313" key="2">
    <source>
        <dbReference type="Proteomes" id="UP000319771"/>
    </source>
</evidence>
<accession>A0A538UDH2</accession>
<sequence length="298" mass="32432">MTIARDCSVPAPVGPDARPARALVALILAVGLLYAPMAPGAPGAPAGLPPGAGAEPDSDIAGSVTLPSSTGEVIPASPTAIRVGESLKFSVRYGFISAGDAWLEIPEVRTWHGKPVYNLVARAESNKFFSAFYRVDNRIESYWDTTGFFSRRYSENRHEGGYRELSEITFDYDRGEAIFKADGQAIAIPPQCQDALSSFYYSRTQPLPIGGSVIFDYHASHKSQPIEVRVLGRQRIETPAGTFNCIAIEPILRAAGIFKNQGRLVIWITDDDRRMPVLMKSKVTIGSISVVLTEVKRS</sequence>
<proteinExistence type="predicted"/>
<gene>
    <name evidence="1" type="ORF">E6K81_02065</name>
</gene>
<organism evidence="1 2">
    <name type="scientific">Eiseniibacteriota bacterium</name>
    <dbReference type="NCBI Taxonomy" id="2212470"/>
    <lineage>
        <taxon>Bacteria</taxon>
        <taxon>Candidatus Eiseniibacteriota</taxon>
    </lineage>
</organism>